<dbReference type="GO" id="GO:0005524">
    <property type="term" value="F:ATP binding"/>
    <property type="evidence" value="ECO:0007669"/>
    <property type="project" value="UniProtKB-KW"/>
</dbReference>
<keyword evidence="2" id="KW-0547">Nucleotide-binding</keyword>
<evidence type="ECO:0000256" key="6">
    <source>
        <dbReference type="PROSITE-ProRule" id="PRU00552"/>
    </source>
</evidence>
<dbReference type="PROSITE" id="PS51195">
    <property type="entry name" value="Q_MOTIF"/>
    <property type="match status" value="1"/>
</dbReference>
<accession>A0AA95KVR6</accession>
<keyword evidence="5" id="KW-0067">ATP-binding</keyword>
<dbReference type="Gene3D" id="3.40.50.300">
    <property type="entry name" value="P-loop containing nucleotide triphosphate hydrolases"/>
    <property type="match status" value="2"/>
</dbReference>
<dbReference type="Pfam" id="PF00271">
    <property type="entry name" value="Helicase_C"/>
    <property type="match status" value="1"/>
</dbReference>
<dbReference type="CDD" id="cd00268">
    <property type="entry name" value="DEADc"/>
    <property type="match status" value="1"/>
</dbReference>
<organism evidence="11 12">
    <name type="scientific">Paenibacillus woosongensis</name>
    <dbReference type="NCBI Taxonomy" id="307580"/>
    <lineage>
        <taxon>Bacteria</taxon>
        <taxon>Bacillati</taxon>
        <taxon>Bacillota</taxon>
        <taxon>Bacilli</taxon>
        <taxon>Bacillales</taxon>
        <taxon>Paenibacillaceae</taxon>
        <taxon>Paenibacillus</taxon>
    </lineage>
</organism>
<dbReference type="InterPro" id="IPR011545">
    <property type="entry name" value="DEAD/DEAH_box_helicase_dom"/>
</dbReference>
<gene>
    <name evidence="11" type="ORF">QNH46_22670</name>
</gene>
<dbReference type="SUPFAM" id="SSF52540">
    <property type="entry name" value="P-loop containing nucleoside triphosphate hydrolases"/>
    <property type="match status" value="1"/>
</dbReference>
<dbReference type="InterPro" id="IPR014014">
    <property type="entry name" value="RNA_helicase_DEAD_Q_motif"/>
</dbReference>
<dbReference type="EMBL" id="CP126084">
    <property type="protein sequence ID" value="WHX48820.1"/>
    <property type="molecule type" value="Genomic_DNA"/>
</dbReference>
<sequence>MTTFDQWGISPELIRTLQHHGISTPTPVQEEAIPVLLAGEDAIVQAQTGTGKTLAFLLPIMDKLKADRPDPQALIITPTRELAIQITAEARKLAAAREGISILAAYGGQDVERQLRKLHNGTQLVIGTPGRLLDHLRRGSLTLGAVRMLVLDEADQMLHMGFLAEVEAIIHMVPKNRQTMLFSATMPDNVKRLARSYMDRPRDIRIAETSRVTLDSIRQILVECTDRGKQGALIELIRTHRPYLAVIFCRTKRRASKLNEALQEAGFASDELHGDLSQSKREQVMRAFRDAKLELLVATDVAARGIDVEGVTHVFNYDIPQDVDSYIHRIGRTGRAGGKGVAITFASPRDIDALRHIERGIGMKLERRRQEKSETAASVSRDTAGSRESKDSAGKGRRPEGRKPAGGRAGEGRRGQGSGKGSRERQSTRSTQARGAKPSNTRSGHASRSDSGGRRGRSERGGRRGR</sequence>
<feature type="region of interest" description="Disordered" evidence="7">
    <location>
        <begin position="364"/>
        <end position="466"/>
    </location>
</feature>
<evidence type="ECO:0000256" key="2">
    <source>
        <dbReference type="ARBA" id="ARBA00022741"/>
    </source>
</evidence>
<feature type="compositionally biased region" description="Polar residues" evidence="7">
    <location>
        <begin position="428"/>
        <end position="441"/>
    </location>
</feature>
<dbReference type="GO" id="GO:0005840">
    <property type="term" value="C:ribosome"/>
    <property type="evidence" value="ECO:0007669"/>
    <property type="project" value="TreeGrafter"/>
</dbReference>
<dbReference type="GO" id="GO:0003724">
    <property type="term" value="F:RNA helicase activity"/>
    <property type="evidence" value="ECO:0007669"/>
    <property type="project" value="UniProtKB-EC"/>
</dbReference>
<evidence type="ECO:0000256" key="5">
    <source>
        <dbReference type="ARBA" id="ARBA00022840"/>
    </source>
</evidence>
<dbReference type="GO" id="GO:0005829">
    <property type="term" value="C:cytosol"/>
    <property type="evidence" value="ECO:0007669"/>
    <property type="project" value="TreeGrafter"/>
</dbReference>
<evidence type="ECO:0000256" key="7">
    <source>
        <dbReference type="SAM" id="MobiDB-lite"/>
    </source>
</evidence>
<feature type="compositionally biased region" description="Basic and acidic residues" evidence="7">
    <location>
        <begin position="384"/>
        <end position="403"/>
    </location>
</feature>
<feature type="domain" description="Helicase C-terminal" evidence="9">
    <location>
        <begin position="216"/>
        <end position="376"/>
    </location>
</feature>
<dbReference type="PROSITE" id="PS51192">
    <property type="entry name" value="HELICASE_ATP_BIND_1"/>
    <property type="match status" value="1"/>
</dbReference>
<protein>
    <recommendedName>
        <fullName evidence="1">RNA helicase</fullName>
        <ecNumber evidence="1">3.6.4.13</ecNumber>
    </recommendedName>
</protein>
<dbReference type="Proteomes" id="UP001177943">
    <property type="component" value="Chromosome"/>
</dbReference>
<dbReference type="CDD" id="cd18787">
    <property type="entry name" value="SF2_C_DEAD"/>
    <property type="match status" value="1"/>
</dbReference>
<proteinExistence type="predicted"/>
<keyword evidence="4 11" id="KW-0347">Helicase</keyword>
<name>A0AA95KVR6_9BACL</name>
<evidence type="ECO:0000259" key="10">
    <source>
        <dbReference type="PROSITE" id="PS51195"/>
    </source>
</evidence>
<dbReference type="InterPro" id="IPR027417">
    <property type="entry name" value="P-loop_NTPase"/>
</dbReference>
<feature type="compositionally biased region" description="Basic and acidic residues" evidence="7">
    <location>
        <begin position="447"/>
        <end position="466"/>
    </location>
</feature>
<dbReference type="PANTHER" id="PTHR47963">
    <property type="entry name" value="DEAD-BOX ATP-DEPENDENT RNA HELICASE 47, MITOCHONDRIAL"/>
    <property type="match status" value="1"/>
</dbReference>
<dbReference type="EC" id="3.6.4.13" evidence="1"/>
<dbReference type="InterPro" id="IPR014001">
    <property type="entry name" value="Helicase_ATP-bd"/>
</dbReference>
<dbReference type="GO" id="GO:0033592">
    <property type="term" value="F:RNA strand annealing activity"/>
    <property type="evidence" value="ECO:0007669"/>
    <property type="project" value="TreeGrafter"/>
</dbReference>
<evidence type="ECO:0000313" key="11">
    <source>
        <dbReference type="EMBL" id="WHX48820.1"/>
    </source>
</evidence>
<dbReference type="InterPro" id="IPR044742">
    <property type="entry name" value="DEAD/DEAH_RhlB"/>
</dbReference>
<evidence type="ECO:0000256" key="4">
    <source>
        <dbReference type="ARBA" id="ARBA00022806"/>
    </source>
</evidence>
<dbReference type="KEGG" id="pwn:QNH46_22670"/>
<evidence type="ECO:0000256" key="1">
    <source>
        <dbReference type="ARBA" id="ARBA00012552"/>
    </source>
</evidence>
<dbReference type="PROSITE" id="PS51194">
    <property type="entry name" value="HELICASE_CTER"/>
    <property type="match status" value="1"/>
</dbReference>
<evidence type="ECO:0000313" key="12">
    <source>
        <dbReference type="Proteomes" id="UP001177943"/>
    </source>
</evidence>
<evidence type="ECO:0000259" key="8">
    <source>
        <dbReference type="PROSITE" id="PS51192"/>
    </source>
</evidence>
<feature type="short sequence motif" description="Q motif" evidence="6">
    <location>
        <begin position="2"/>
        <end position="30"/>
    </location>
</feature>
<feature type="compositionally biased region" description="Basic and acidic residues" evidence="7">
    <location>
        <begin position="364"/>
        <end position="374"/>
    </location>
</feature>
<dbReference type="Pfam" id="PF00270">
    <property type="entry name" value="DEAD"/>
    <property type="match status" value="1"/>
</dbReference>
<evidence type="ECO:0000259" key="9">
    <source>
        <dbReference type="PROSITE" id="PS51194"/>
    </source>
</evidence>
<reference evidence="11" key="1">
    <citation type="submission" date="2023-05" db="EMBL/GenBank/DDBJ databases">
        <title>Comparative genomics of Bacillaceae isolates and their secondary metabolite potential.</title>
        <authorList>
            <person name="Song L."/>
            <person name="Nielsen L.J."/>
            <person name="Mohite O."/>
            <person name="Xu X."/>
            <person name="Weber T."/>
            <person name="Kovacs A.T."/>
        </authorList>
    </citation>
    <scope>NUCLEOTIDE SEQUENCE</scope>
    <source>
        <strain evidence="11">B2_4</strain>
    </source>
</reference>
<feature type="domain" description="Helicase ATP-binding" evidence="8">
    <location>
        <begin position="33"/>
        <end position="204"/>
    </location>
</feature>
<dbReference type="InterPro" id="IPR050547">
    <property type="entry name" value="DEAD_box_RNA_helicases"/>
</dbReference>
<dbReference type="RefSeq" id="WP_283926131.1">
    <property type="nucleotide sequence ID" value="NZ_CP126084.1"/>
</dbReference>
<dbReference type="PANTHER" id="PTHR47963:SF8">
    <property type="entry name" value="ATP-DEPENDENT RNA HELICASE DEAD"/>
    <property type="match status" value="1"/>
</dbReference>
<feature type="domain" description="DEAD-box RNA helicase Q" evidence="10">
    <location>
        <begin position="2"/>
        <end position="30"/>
    </location>
</feature>
<dbReference type="GO" id="GO:0016787">
    <property type="term" value="F:hydrolase activity"/>
    <property type="evidence" value="ECO:0007669"/>
    <property type="project" value="UniProtKB-KW"/>
</dbReference>
<keyword evidence="3 11" id="KW-0378">Hydrolase</keyword>
<dbReference type="InterPro" id="IPR001650">
    <property type="entry name" value="Helicase_C-like"/>
</dbReference>
<dbReference type="AlphaFoldDB" id="A0AA95KVR6"/>
<dbReference type="SMART" id="SM00490">
    <property type="entry name" value="HELICc"/>
    <property type="match status" value="1"/>
</dbReference>
<dbReference type="SMART" id="SM00487">
    <property type="entry name" value="DEXDc"/>
    <property type="match status" value="1"/>
</dbReference>
<dbReference type="GO" id="GO:0009409">
    <property type="term" value="P:response to cold"/>
    <property type="evidence" value="ECO:0007669"/>
    <property type="project" value="TreeGrafter"/>
</dbReference>
<evidence type="ECO:0000256" key="3">
    <source>
        <dbReference type="ARBA" id="ARBA00022801"/>
    </source>
</evidence>